<reference evidence="1 2" key="1">
    <citation type="journal article" date="2018" name="J. Allergy Clin. Immunol.">
        <title>High-quality assembly of Dermatophagoides pteronyssinus genome and transcriptome reveals a wide range of novel allergens.</title>
        <authorList>
            <person name="Liu X.Y."/>
            <person name="Yang K.Y."/>
            <person name="Wang M.Q."/>
            <person name="Kwok J.S."/>
            <person name="Zeng X."/>
            <person name="Yang Z."/>
            <person name="Xiao X.J."/>
            <person name="Lau C.P."/>
            <person name="Li Y."/>
            <person name="Huang Z.M."/>
            <person name="Ba J.G."/>
            <person name="Yim A.K."/>
            <person name="Ouyang C.Y."/>
            <person name="Ngai S.M."/>
            <person name="Chan T.F."/>
            <person name="Leung E.L."/>
            <person name="Liu L."/>
            <person name="Liu Z.G."/>
            <person name="Tsui S.K."/>
        </authorList>
    </citation>
    <scope>NUCLEOTIDE SEQUENCE [LARGE SCALE GENOMIC DNA]</scope>
    <source>
        <strain evidence="1">Derp</strain>
    </source>
</reference>
<dbReference type="Proteomes" id="UP000887458">
    <property type="component" value="Unassembled WGS sequence"/>
</dbReference>
<evidence type="ECO:0000313" key="2">
    <source>
        <dbReference type="Proteomes" id="UP000887458"/>
    </source>
</evidence>
<dbReference type="EMBL" id="NJHN03000128">
    <property type="protein sequence ID" value="KAH9412794.1"/>
    <property type="molecule type" value="Genomic_DNA"/>
</dbReference>
<protein>
    <submittedName>
        <fullName evidence="1">Uncharacterized protein</fullName>
    </submittedName>
</protein>
<name>A0ABQ8IR87_DERPT</name>
<gene>
    <name evidence="1" type="ORF">DERP_009776</name>
</gene>
<proteinExistence type="predicted"/>
<sequence>MKFEKRKRACFSNNNTYIVYNIVLNFPITNNYAESHNHMTNFIAIIKQLLNFGDYDIQTGYIIFKKNRICEEK</sequence>
<comment type="caution">
    <text evidence="1">The sequence shown here is derived from an EMBL/GenBank/DDBJ whole genome shotgun (WGS) entry which is preliminary data.</text>
</comment>
<evidence type="ECO:0000313" key="1">
    <source>
        <dbReference type="EMBL" id="KAH9412794.1"/>
    </source>
</evidence>
<keyword evidence="2" id="KW-1185">Reference proteome</keyword>
<accession>A0ABQ8IR87</accession>
<reference evidence="1 2" key="2">
    <citation type="journal article" date="2022" name="Mol. Biol. Evol.">
        <title>Comparative Genomics Reveals Insights into the Divergent Evolution of Astigmatic Mites and Household Pest Adaptations.</title>
        <authorList>
            <person name="Xiong Q."/>
            <person name="Wan A.T."/>
            <person name="Liu X."/>
            <person name="Fung C.S."/>
            <person name="Xiao X."/>
            <person name="Malainual N."/>
            <person name="Hou J."/>
            <person name="Wang L."/>
            <person name="Wang M."/>
            <person name="Yang K.Y."/>
            <person name="Cui Y."/>
            <person name="Leung E.L."/>
            <person name="Nong W."/>
            <person name="Shin S.K."/>
            <person name="Au S.W."/>
            <person name="Jeong K.Y."/>
            <person name="Chew F.T."/>
            <person name="Hui J.H."/>
            <person name="Leung T.F."/>
            <person name="Tungtrongchitr A."/>
            <person name="Zhong N."/>
            <person name="Liu Z."/>
            <person name="Tsui S.K."/>
        </authorList>
    </citation>
    <scope>NUCLEOTIDE SEQUENCE [LARGE SCALE GENOMIC DNA]</scope>
    <source>
        <strain evidence="1">Derp</strain>
    </source>
</reference>
<organism evidence="1 2">
    <name type="scientific">Dermatophagoides pteronyssinus</name>
    <name type="common">European house dust mite</name>
    <dbReference type="NCBI Taxonomy" id="6956"/>
    <lineage>
        <taxon>Eukaryota</taxon>
        <taxon>Metazoa</taxon>
        <taxon>Ecdysozoa</taxon>
        <taxon>Arthropoda</taxon>
        <taxon>Chelicerata</taxon>
        <taxon>Arachnida</taxon>
        <taxon>Acari</taxon>
        <taxon>Acariformes</taxon>
        <taxon>Sarcoptiformes</taxon>
        <taxon>Astigmata</taxon>
        <taxon>Psoroptidia</taxon>
        <taxon>Analgoidea</taxon>
        <taxon>Pyroglyphidae</taxon>
        <taxon>Dermatophagoidinae</taxon>
        <taxon>Dermatophagoides</taxon>
    </lineage>
</organism>